<dbReference type="PANTHER" id="PTHR30537">
    <property type="entry name" value="HTH-TYPE TRANSCRIPTIONAL REGULATOR"/>
    <property type="match status" value="1"/>
</dbReference>
<dbReference type="PANTHER" id="PTHR30537:SF26">
    <property type="entry name" value="GLYCINE CLEAVAGE SYSTEM TRANSCRIPTIONAL ACTIVATOR"/>
    <property type="match status" value="1"/>
</dbReference>
<name>A0A261SF29_9BORD</name>
<evidence type="ECO:0000313" key="6">
    <source>
        <dbReference type="EMBL" id="OZI35562.1"/>
    </source>
</evidence>
<feature type="domain" description="HTH lysR-type" evidence="5">
    <location>
        <begin position="8"/>
        <end position="65"/>
    </location>
</feature>
<dbReference type="RefSeq" id="WP_094826371.1">
    <property type="nucleotide sequence ID" value="NZ_NEVL01000003.1"/>
</dbReference>
<dbReference type="Gene3D" id="3.40.190.10">
    <property type="entry name" value="Periplasmic binding protein-like II"/>
    <property type="match status" value="2"/>
</dbReference>
<dbReference type="PROSITE" id="PS50931">
    <property type="entry name" value="HTH_LYSR"/>
    <property type="match status" value="1"/>
</dbReference>
<dbReference type="Gene3D" id="1.10.10.10">
    <property type="entry name" value="Winged helix-like DNA-binding domain superfamily/Winged helix DNA-binding domain"/>
    <property type="match status" value="1"/>
</dbReference>
<dbReference type="InterPro" id="IPR000847">
    <property type="entry name" value="LysR_HTH_N"/>
</dbReference>
<dbReference type="SUPFAM" id="SSF46785">
    <property type="entry name" value="Winged helix' DNA-binding domain"/>
    <property type="match status" value="1"/>
</dbReference>
<dbReference type="SUPFAM" id="SSF53850">
    <property type="entry name" value="Periplasmic binding protein-like II"/>
    <property type="match status" value="1"/>
</dbReference>
<evidence type="ECO:0000256" key="4">
    <source>
        <dbReference type="ARBA" id="ARBA00023163"/>
    </source>
</evidence>
<comment type="similarity">
    <text evidence="1">Belongs to the LysR transcriptional regulatory family.</text>
</comment>
<evidence type="ECO:0000256" key="1">
    <source>
        <dbReference type="ARBA" id="ARBA00009437"/>
    </source>
</evidence>
<dbReference type="GO" id="GO:0006351">
    <property type="term" value="P:DNA-templated transcription"/>
    <property type="evidence" value="ECO:0007669"/>
    <property type="project" value="TreeGrafter"/>
</dbReference>
<dbReference type="Pfam" id="PF03466">
    <property type="entry name" value="LysR_substrate"/>
    <property type="match status" value="1"/>
</dbReference>
<dbReference type="OrthoDB" id="9178397at2"/>
<keyword evidence="3" id="KW-0238">DNA-binding</keyword>
<dbReference type="InterPro" id="IPR036388">
    <property type="entry name" value="WH-like_DNA-bd_sf"/>
</dbReference>
<protein>
    <submittedName>
        <fullName evidence="6">LysR family transcriptional regulator</fullName>
    </submittedName>
</protein>
<dbReference type="InterPro" id="IPR036390">
    <property type="entry name" value="WH_DNA-bd_sf"/>
</dbReference>
<dbReference type="GO" id="GO:0043565">
    <property type="term" value="F:sequence-specific DNA binding"/>
    <property type="evidence" value="ECO:0007669"/>
    <property type="project" value="TreeGrafter"/>
</dbReference>
<dbReference type="InterPro" id="IPR058163">
    <property type="entry name" value="LysR-type_TF_proteobact-type"/>
</dbReference>
<accession>A0A261SF29</accession>
<dbReference type="FunFam" id="1.10.10.10:FF:000001">
    <property type="entry name" value="LysR family transcriptional regulator"/>
    <property type="match status" value="1"/>
</dbReference>
<organism evidence="6 7">
    <name type="scientific">Bordetella genomosp. 1</name>
    <dbReference type="NCBI Taxonomy" id="1395607"/>
    <lineage>
        <taxon>Bacteria</taxon>
        <taxon>Pseudomonadati</taxon>
        <taxon>Pseudomonadota</taxon>
        <taxon>Betaproteobacteria</taxon>
        <taxon>Burkholderiales</taxon>
        <taxon>Alcaligenaceae</taxon>
        <taxon>Bordetella</taxon>
    </lineage>
</organism>
<dbReference type="Proteomes" id="UP000217005">
    <property type="component" value="Unassembled WGS sequence"/>
</dbReference>
<keyword evidence="4" id="KW-0804">Transcription</keyword>
<evidence type="ECO:0000259" key="5">
    <source>
        <dbReference type="PROSITE" id="PS50931"/>
    </source>
</evidence>
<evidence type="ECO:0000313" key="7">
    <source>
        <dbReference type="Proteomes" id="UP000217005"/>
    </source>
</evidence>
<comment type="caution">
    <text evidence="6">The sequence shown here is derived from an EMBL/GenBank/DDBJ whole genome shotgun (WGS) entry which is preliminary data.</text>
</comment>
<proteinExistence type="inferred from homology"/>
<dbReference type="EMBL" id="NEVL01000003">
    <property type="protein sequence ID" value="OZI35562.1"/>
    <property type="molecule type" value="Genomic_DNA"/>
</dbReference>
<gene>
    <name evidence="6" type="ORF">CEG14_10835</name>
</gene>
<dbReference type="GO" id="GO:0003700">
    <property type="term" value="F:DNA-binding transcription factor activity"/>
    <property type="evidence" value="ECO:0007669"/>
    <property type="project" value="InterPro"/>
</dbReference>
<dbReference type="InterPro" id="IPR005119">
    <property type="entry name" value="LysR_subst-bd"/>
</dbReference>
<dbReference type="AlphaFoldDB" id="A0A261SF29"/>
<dbReference type="PRINTS" id="PR00039">
    <property type="entry name" value="HTHLYSR"/>
</dbReference>
<keyword evidence="2" id="KW-0805">Transcription regulation</keyword>
<dbReference type="Pfam" id="PF00126">
    <property type="entry name" value="HTH_1"/>
    <property type="match status" value="1"/>
</dbReference>
<reference evidence="6 7" key="1">
    <citation type="submission" date="2017-05" db="EMBL/GenBank/DDBJ databases">
        <title>Complete and WGS of Bordetella genogroups.</title>
        <authorList>
            <person name="Spilker T."/>
            <person name="LiPuma J."/>
        </authorList>
    </citation>
    <scope>NUCLEOTIDE SEQUENCE [LARGE SCALE GENOMIC DNA]</scope>
    <source>
        <strain evidence="6 7">AU17610</strain>
    </source>
</reference>
<evidence type="ECO:0000256" key="3">
    <source>
        <dbReference type="ARBA" id="ARBA00023125"/>
    </source>
</evidence>
<sequence>MNPRKLTPSMSLLLAFEAAARHQSFTRAAHELSTTQSAISKQVQALEALIDVALFERTGRRIALTEVGAMYQRELSHHLAGVRNATLQAIAFRPGAGALHLAVLPIFGTKWLLPRLSDFYKRYGQVQVHIHSRVGHVDLERSGMDAYIAVGDGTWPGCRAHLLMDEHLVPIISPALQAGGPHAAARDLARHLLLRVKARPENWTRWFAARGIPANQLRPGPDFELTSHLIQAVIAGIGVGLVPRDFVEEELRAGTVRIAMAGEMPDPLGYYLIYREDRAGYPPLAQFRDWVTAQAEIAAQAGV</sequence>
<evidence type="ECO:0000256" key="2">
    <source>
        <dbReference type="ARBA" id="ARBA00023015"/>
    </source>
</evidence>